<dbReference type="Gene3D" id="3.90.180.10">
    <property type="entry name" value="Medium-chain alcohol dehydrogenases, catalytic domain"/>
    <property type="match status" value="1"/>
</dbReference>
<dbReference type="Pfam" id="PF21089">
    <property type="entry name" value="PKS_DH_N"/>
    <property type="match status" value="1"/>
</dbReference>
<dbReference type="InterPro" id="IPR049551">
    <property type="entry name" value="PKS_DH_C"/>
</dbReference>
<feature type="active site" description="Proton acceptor; for dehydratase activity" evidence="7">
    <location>
        <position position="924"/>
    </location>
</feature>
<dbReference type="Pfam" id="PF14765">
    <property type="entry name" value="PS-DH"/>
    <property type="match status" value="1"/>
</dbReference>
<dbReference type="SMART" id="SM00822">
    <property type="entry name" value="PKS_KR"/>
    <property type="match status" value="1"/>
</dbReference>
<feature type="region of interest" description="Disordered" evidence="8">
    <location>
        <begin position="1693"/>
        <end position="1717"/>
    </location>
</feature>
<dbReference type="Pfam" id="PF02801">
    <property type="entry name" value="Ketoacyl-synt_C"/>
    <property type="match status" value="1"/>
</dbReference>
<dbReference type="InterPro" id="IPR032821">
    <property type="entry name" value="PKS_assoc"/>
</dbReference>
<dbReference type="Gene3D" id="3.40.50.720">
    <property type="entry name" value="NAD(P)-binding Rossmann-like Domain"/>
    <property type="match status" value="3"/>
</dbReference>
<dbReference type="InterPro" id="IPR042104">
    <property type="entry name" value="PKS_dehydratase_sf"/>
</dbReference>
<dbReference type="InterPro" id="IPR020843">
    <property type="entry name" value="ER"/>
</dbReference>
<dbReference type="Gene3D" id="3.40.47.10">
    <property type="match status" value="1"/>
</dbReference>
<dbReference type="SMART" id="SM00829">
    <property type="entry name" value="PKS_ER"/>
    <property type="match status" value="1"/>
</dbReference>
<dbReference type="PROSITE" id="PS52019">
    <property type="entry name" value="PKS_MFAS_DH"/>
    <property type="match status" value="1"/>
</dbReference>
<dbReference type="InterPro" id="IPR009081">
    <property type="entry name" value="PP-bd_ACP"/>
</dbReference>
<dbReference type="InterPro" id="IPR049900">
    <property type="entry name" value="PKS_mFAS_DH"/>
</dbReference>
<dbReference type="Gene3D" id="3.10.129.110">
    <property type="entry name" value="Polyketide synthase dehydratase"/>
    <property type="match status" value="1"/>
</dbReference>
<comment type="similarity">
    <text evidence="2">Belongs to the short-chain dehydrogenases/reductases (SDR) family.</text>
</comment>
<evidence type="ECO:0000313" key="12">
    <source>
        <dbReference type="EMBL" id="XAD53090.1"/>
    </source>
</evidence>
<dbReference type="SMART" id="SM00826">
    <property type="entry name" value="PKS_DH"/>
    <property type="match status" value="1"/>
</dbReference>
<dbReference type="PROSITE" id="PS00012">
    <property type="entry name" value="PHOSPHOPANTETHEINE"/>
    <property type="match status" value="1"/>
</dbReference>
<dbReference type="EMBL" id="CP151919">
    <property type="protein sequence ID" value="XAD53090.1"/>
    <property type="molecule type" value="Genomic_DNA"/>
</dbReference>
<dbReference type="Pfam" id="PF08659">
    <property type="entry name" value="KR"/>
    <property type="match status" value="1"/>
</dbReference>
<dbReference type="InterPro" id="IPR036736">
    <property type="entry name" value="ACP-like_sf"/>
</dbReference>
<dbReference type="InterPro" id="IPR014030">
    <property type="entry name" value="Ketoacyl_synth_N"/>
</dbReference>
<dbReference type="RefSeq" id="WP_342594318.1">
    <property type="nucleotide sequence ID" value="NZ_CP151919.1"/>
</dbReference>
<dbReference type="InterPro" id="IPR049552">
    <property type="entry name" value="PKS_DH_N"/>
</dbReference>
<proteinExistence type="inferred from homology"/>
<evidence type="ECO:0000256" key="6">
    <source>
        <dbReference type="ARBA" id="ARBA00023268"/>
    </source>
</evidence>
<dbReference type="Pfam" id="PF00109">
    <property type="entry name" value="ketoacyl-synt"/>
    <property type="match status" value="1"/>
</dbReference>
<dbReference type="InterPro" id="IPR020806">
    <property type="entry name" value="PKS_PP-bd"/>
</dbReference>
<dbReference type="PROSITE" id="PS00606">
    <property type="entry name" value="KS3_1"/>
    <property type="match status" value="1"/>
</dbReference>
<feature type="region of interest" description="N-terminal hotdog fold" evidence="7">
    <location>
        <begin position="895"/>
        <end position="1014"/>
    </location>
</feature>
<evidence type="ECO:0000256" key="4">
    <source>
        <dbReference type="ARBA" id="ARBA00022553"/>
    </source>
</evidence>
<dbReference type="Pfam" id="PF16197">
    <property type="entry name" value="KAsynt_C_assoc"/>
    <property type="match status" value="1"/>
</dbReference>
<dbReference type="SUPFAM" id="SSF47336">
    <property type="entry name" value="ACP-like"/>
    <property type="match status" value="1"/>
</dbReference>
<evidence type="ECO:0000259" key="10">
    <source>
        <dbReference type="PROSITE" id="PS52004"/>
    </source>
</evidence>
<reference evidence="12 13" key="1">
    <citation type="submission" date="2024-04" db="EMBL/GenBank/DDBJ databases">
        <title>Salinicola lusitanus LLJ914,a marine bacterium isolated from the Okinawa Trough.</title>
        <authorList>
            <person name="Li J."/>
        </authorList>
    </citation>
    <scope>NUCLEOTIDE SEQUENCE [LARGE SCALE GENOMIC DNA]</scope>
    <source>
        <strain evidence="12 13">LLJ914</strain>
    </source>
</reference>
<dbReference type="Pfam" id="PF00550">
    <property type="entry name" value="PP-binding"/>
    <property type="match status" value="1"/>
</dbReference>
<feature type="active site" description="Proton donor; for dehydratase activity" evidence="7">
    <location>
        <position position="1088"/>
    </location>
</feature>
<dbReference type="InterPro" id="IPR011032">
    <property type="entry name" value="GroES-like_sf"/>
</dbReference>
<dbReference type="Gene3D" id="3.30.70.3290">
    <property type="match status" value="1"/>
</dbReference>
<accession>A0ABZ3CPI5</accession>
<dbReference type="SMART" id="SM01294">
    <property type="entry name" value="PKS_PP_betabranch"/>
    <property type="match status" value="1"/>
</dbReference>
<feature type="domain" description="PKS/mFAS DH" evidence="11">
    <location>
        <begin position="895"/>
        <end position="1173"/>
    </location>
</feature>
<dbReference type="Gene3D" id="3.40.366.10">
    <property type="entry name" value="Malonyl-Coenzyme A Acyl Carrier Protein, domain 2"/>
    <property type="match status" value="1"/>
</dbReference>
<dbReference type="InterPro" id="IPR020841">
    <property type="entry name" value="PKS_Beta-ketoAc_synthase_dom"/>
</dbReference>
<dbReference type="InterPro" id="IPR016036">
    <property type="entry name" value="Malonyl_transacylase_ACP-bd"/>
</dbReference>
<protein>
    <submittedName>
        <fullName evidence="12">SDR family NAD(P)-dependent oxidoreductase</fullName>
    </submittedName>
</protein>
<dbReference type="InterPro" id="IPR001227">
    <property type="entry name" value="Ac_transferase_dom_sf"/>
</dbReference>
<dbReference type="PANTHER" id="PTHR43775:SF37">
    <property type="entry name" value="SI:DKEY-61P9.11"/>
    <property type="match status" value="1"/>
</dbReference>
<name>A0ABZ3CPI5_9GAMM</name>
<dbReference type="InterPro" id="IPR050091">
    <property type="entry name" value="PKS_NRPS_Biosynth_Enz"/>
</dbReference>
<dbReference type="Pfam" id="PF13602">
    <property type="entry name" value="ADH_zinc_N_2"/>
    <property type="match status" value="1"/>
</dbReference>
<feature type="compositionally biased region" description="Polar residues" evidence="8">
    <location>
        <begin position="1699"/>
        <end position="1708"/>
    </location>
</feature>
<dbReference type="PROSITE" id="PS50075">
    <property type="entry name" value="CARRIER"/>
    <property type="match status" value="1"/>
</dbReference>
<dbReference type="InterPro" id="IPR013154">
    <property type="entry name" value="ADH-like_N"/>
</dbReference>
<dbReference type="CDD" id="cd05195">
    <property type="entry name" value="enoyl_red"/>
    <property type="match status" value="1"/>
</dbReference>
<dbReference type="InterPro" id="IPR002364">
    <property type="entry name" value="Quin_OxRdtase/zeta-crystal_CS"/>
</dbReference>
<dbReference type="InterPro" id="IPR014031">
    <property type="entry name" value="Ketoacyl_synth_C"/>
</dbReference>
<dbReference type="SUPFAM" id="SSF52151">
    <property type="entry name" value="FabD/lysophospholipase-like"/>
    <property type="match status" value="1"/>
</dbReference>
<dbReference type="SUPFAM" id="SSF55048">
    <property type="entry name" value="Probable ACP-binding domain of malonyl-CoA ACP transacylase"/>
    <property type="match status" value="1"/>
</dbReference>
<feature type="domain" description="Ketosynthase family 3 (KS3)" evidence="10">
    <location>
        <begin position="2"/>
        <end position="423"/>
    </location>
</feature>
<dbReference type="SMART" id="SM00823">
    <property type="entry name" value="PKS_PP"/>
    <property type="match status" value="1"/>
</dbReference>
<dbReference type="InterPro" id="IPR057326">
    <property type="entry name" value="KR_dom"/>
</dbReference>
<dbReference type="CDD" id="cd00833">
    <property type="entry name" value="PKS"/>
    <property type="match status" value="1"/>
</dbReference>
<dbReference type="PROSITE" id="PS52004">
    <property type="entry name" value="KS3_2"/>
    <property type="match status" value="1"/>
</dbReference>
<dbReference type="Pfam" id="PF08240">
    <property type="entry name" value="ADH_N"/>
    <property type="match status" value="1"/>
</dbReference>
<dbReference type="SUPFAM" id="SSF53901">
    <property type="entry name" value="Thiolase-like"/>
    <property type="match status" value="1"/>
</dbReference>
<sequence length="2565" mass="274865">MTKRVAIIGAAHRFPSAPTSQRFWQALKTGEDLVTTVADDRWGLEAYRHPDKQHPGTSYTFAAGSLGDISGFDAAFFGISPREAAQMDPQQRLLLEMTWEAMEDAGIPPQTLRGSQCGVFLGIASLDYSYRMADDMSAIDTSTATGNTSSIASNRISYVFDLHGPSMSMDTACSSSLVAFHQACQSIRSGETDIALAGGISLHLHPFGFIIFSKASMLSPTGRCQVFDESGDGYVRSEGGGVFLLKDYDKAVEDGDRILAVVAGSGVNTDGFKKGLTVPNPDAQVALMTQTLDRAGLTPDDLDYLEAHGTGTAVGDPLETRAIGAAIGQLRQTPLPIGSVKSNLGHLETASGIAGLAKALYALREREVPATIGIRKVNPRIDLKGWNLDIVDQPRKLKAEGQLTIGINSFGFGGANAHVILQSPLETPPAESVETPTRRLPLCLSARSPEALREFAARLSDNLTAGDVSLYDAAYSLVFRRERHHHAAVLLSDSAADAITRLDALAAAESVPGAVLGERVDTGYGPVFVYDGNGCQWTAMGRTLLQESPVFAAAVDEVDALFAKHADFSLRAELDGTNQQAAAEGIDRLALTEIAQPALFALQVGVTRLLESEGVRPAAVTGHSVGEVAAAWACGALSLADAVSVIYYRSAGQGRTRGSGEMTAVGLGAEAMQRWLEDPAHAEIVIAGVNGPKGVTLAGPAAALERLEAALSAERIFAKRLALDYAFHSPAMDPIRDEVIDALSHLKPSAARIPFISTVAGKSLDGRELGAEYWWLNIREPVQFAPAVDALIEAGARAFVEIGAQPILRRYLSDALSAQSVTGSVIPTLSRDHDDATAMEASLAALLVSGAVSAEAWFPVTGRFVDLPRYPWQRERYWVKTTGDSQGLMGRHYEHPLLGYRLARQGMAWESQLDTRRLPWLADHRVGDATVFPGAGFAELALAAAAAAKASPVLDIEALEILGPLLLDATHGKKLQLEIQDADGTLTMKSREPASEDAWTLNARARITAQTRGLLLTRRGSPLPDRAADFTREQHLAMAAHVGLEYGPGFQAISEVWIEDDRALGRIDLPAAIAEDQRDCLLAPGILDSAFQLFIPLLADELAKAGGLAFVPVRLERLQLQVDAAPPAWMEVRLTSRAPHSLCADVALFDANGNAVAVVEGARFKAARLRHAVQHRLSYLDHRLVPAPREAAMLPLDETTAELALAQLVDNYRSVTDSRYGDEVEPLLETLVSAFLDEALRGHADGDGQLLAGHFDAGANDVRQRRQALVELALAIGIVTETPAGWQLQEAPEIDAATVWNLLIRDYPDYAALTHSIGRFGLHLTDWLEARLDVASLGLDAPRLTRLVQTAVGERGWHALADTWLAQYAMSLELLPPHQRLVMLEASALRPQLGERLMGGLSGDRAEYRFVALRDSALNEAESLAEHDPRVELLTVDAAIPAIGANVALVTLDGTQDEIDALLQWLPGQLADDAQIALLALGDTDWQSFLSLAVATESRPADLETTRQRLETLGYRQLERHTLENDQGGLQLLTAQAPLPATTAAAESGSARDDSADDEAQWLVISDDNAQWLAAKLVSRFQTLGQAVHHLAGSELAPRELLPLALESFTPTQIVDLRGLASSAEDRCVLAAQWLQTLESAECDAALWWLTLGVGAHFSTLSGATANSLSLPGATVNSLSLSGAAVNSLSLPGAATDPASRSDTSGQSRLPEDAAHRSRLPEDAALWGFGRSLQNEAGSRQVRLLDLPLSSRDSLSSELLDALLFELSVPDAETEIVLDADGQRWVPRLGLAPAPGTGTSETQPEHDRAVSLGFELPGQLRHLRWQPHDLPAPQPGQVEIAVKATGLNFRDVMYALGLLSDEAIENGFAGPTLGLEFAGEVVSVGDPNGSLRPGDAVVGFGPASFSDRLIADVNAVAPIPAEIGYAAAATIPTTFFTVYYSLKHLARVQPGERLLIHGAAGGVGLAAIQVGRWLGAEIYATVGSPEKQDFLRLMGVDRIYDSRSLTFAEEILHDNAAERQASADGSNGQRLGIDGVDVVLNSLAGEAINQNLRVLKPFGRFIELGKRDFYENTKVGLRPFRNNLSYFGVDSDQLMSELPDLTGELFSEMMTLFADGTLAPLPYIAFGSDRVVEAFRYMQQARQIGKVVVTYERPPTMAPAPARDVPLTLDATGSYVVTGGLGGFGLATAEWLAAKGARQLLLLSRRGAVTEEAKAGIERLEALGVTVAARACDVTDSAALEKVLDEARQELGPTRGIVHAATVIDDGLIRNLDESRIRQAMAPKLEGARHLDSLTANDPLDFFVVYSSATTLFGNPGQASYVAANHWLEAFTANRRANGRPATVVRWGAIEDVGFLARNTQTRDSLQERLGGQALTSRDALAVLERMLVADVASLGVLELDWRALARFLPTAEAPRYREIARTAEDDGGQEGDDDLQQLLASLSPEALHTTLIEVLSKELAKILLIDEEKIDIHKSVYDMGFDSLMGVELVTALEARLGIQVPVMVLSEAGTLAKLCDYLMLKLRGDDTETDSDEDALSGLAAQHGVDVLQNGGGSRDEGDGGRS</sequence>
<evidence type="ECO:0000256" key="3">
    <source>
        <dbReference type="ARBA" id="ARBA00022450"/>
    </source>
</evidence>
<dbReference type="SUPFAM" id="SSF50129">
    <property type="entry name" value="GroES-like"/>
    <property type="match status" value="1"/>
</dbReference>
<dbReference type="Gene3D" id="1.10.1200.10">
    <property type="entry name" value="ACP-like"/>
    <property type="match status" value="1"/>
</dbReference>
<evidence type="ECO:0000256" key="5">
    <source>
        <dbReference type="ARBA" id="ARBA00022679"/>
    </source>
</evidence>
<keyword evidence="3" id="KW-0596">Phosphopantetheine</keyword>
<dbReference type="InterPro" id="IPR016035">
    <property type="entry name" value="Acyl_Trfase/lysoPLipase"/>
</dbReference>
<keyword evidence="5" id="KW-0808">Transferase</keyword>
<dbReference type="Proteomes" id="UP001453229">
    <property type="component" value="Chromosome"/>
</dbReference>
<feature type="region of interest" description="C-terminal hotdog fold" evidence="7">
    <location>
        <begin position="1027"/>
        <end position="1173"/>
    </location>
</feature>
<dbReference type="SMART" id="SM00827">
    <property type="entry name" value="PKS_AT"/>
    <property type="match status" value="1"/>
</dbReference>
<organism evidence="12 13">
    <name type="scientific">Salinicola lusitanus</name>
    <dbReference type="NCBI Taxonomy" id="1949085"/>
    <lineage>
        <taxon>Bacteria</taxon>
        <taxon>Pseudomonadati</taxon>
        <taxon>Pseudomonadota</taxon>
        <taxon>Gammaproteobacteria</taxon>
        <taxon>Oceanospirillales</taxon>
        <taxon>Halomonadaceae</taxon>
        <taxon>Salinicola</taxon>
    </lineage>
</organism>
<gene>
    <name evidence="12" type="ORF">AAGT95_14730</name>
</gene>
<dbReference type="InterPro" id="IPR006162">
    <property type="entry name" value="Ppantetheine_attach_site"/>
</dbReference>
<keyword evidence="6" id="KW-0511">Multifunctional enzyme</keyword>
<comment type="pathway">
    <text evidence="1">Lipid metabolism; fatty acid biosynthesis.</text>
</comment>
<dbReference type="InterPro" id="IPR020807">
    <property type="entry name" value="PKS_DH"/>
</dbReference>
<keyword evidence="13" id="KW-1185">Reference proteome</keyword>
<evidence type="ECO:0000313" key="13">
    <source>
        <dbReference type="Proteomes" id="UP001453229"/>
    </source>
</evidence>
<dbReference type="PANTHER" id="PTHR43775">
    <property type="entry name" value="FATTY ACID SYNTHASE"/>
    <property type="match status" value="1"/>
</dbReference>
<evidence type="ECO:0000256" key="7">
    <source>
        <dbReference type="PROSITE-ProRule" id="PRU01363"/>
    </source>
</evidence>
<dbReference type="InterPro" id="IPR036291">
    <property type="entry name" value="NAD(P)-bd_dom_sf"/>
</dbReference>
<dbReference type="Pfam" id="PF00698">
    <property type="entry name" value="Acyl_transf_1"/>
    <property type="match status" value="1"/>
</dbReference>
<feature type="domain" description="Carrier" evidence="9">
    <location>
        <begin position="2447"/>
        <end position="2524"/>
    </location>
</feature>
<evidence type="ECO:0000256" key="1">
    <source>
        <dbReference type="ARBA" id="ARBA00005194"/>
    </source>
</evidence>
<dbReference type="SMART" id="SM00825">
    <property type="entry name" value="PKS_KS"/>
    <property type="match status" value="1"/>
</dbReference>
<keyword evidence="4" id="KW-0597">Phosphoprotein</keyword>
<dbReference type="InterPro" id="IPR016039">
    <property type="entry name" value="Thiolase-like"/>
</dbReference>
<dbReference type="InterPro" id="IPR013968">
    <property type="entry name" value="PKS_KR"/>
</dbReference>
<evidence type="ECO:0000256" key="8">
    <source>
        <dbReference type="SAM" id="MobiDB-lite"/>
    </source>
</evidence>
<dbReference type="InterPro" id="IPR018201">
    <property type="entry name" value="Ketoacyl_synth_AS"/>
</dbReference>
<evidence type="ECO:0000259" key="11">
    <source>
        <dbReference type="PROSITE" id="PS52019"/>
    </source>
</evidence>
<evidence type="ECO:0000259" key="9">
    <source>
        <dbReference type="PROSITE" id="PS50075"/>
    </source>
</evidence>
<dbReference type="PROSITE" id="PS01162">
    <property type="entry name" value="QOR_ZETA_CRYSTAL"/>
    <property type="match status" value="1"/>
</dbReference>
<evidence type="ECO:0000256" key="2">
    <source>
        <dbReference type="ARBA" id="ARBA00006484"/>
    </source>
</evidence>
<dbReference type="SUPFAM" id="SSF51735">
    <property type="entry name" value="NAD(P)-binding Rossmann-fold domains"/>
    <property type="match status" value="3"/>
</dbReference>
<dbReference type="InterPro" id="IPR014043">
    <property type="entry name" value="Acyl_transferase_dom"/>
</dbReference>